<dbReference type="Proteomes" id="UP000266673">
    <property type="component" value="Unassembled WGS sequence"/>
</dbReference>
<comment type="similarity">
    <text evidence="2">Belongs to the mitochondrion-specific ribosomal protein mL49 family.</text>
</comment>
<keyword evidence="4" id="KW-0496">Mitochondrion</keyword>
<dbReference type="OrthoDB" id="19439at2759"/>
<dbReference type="GO" id="GO:0003735">
    <property type="term" value="F:structural constituent of ribosome"/>
    <property type="evidence" value="ECO:0007669"/>
    <property type="project" value="InterPro"/>
</dbReference>
<dbReference type="PANTHER" id="PTHR13477:SF0">
    <property type="entry name" value="LARGE RIBOSOMAL SUBUNIT PROTEIN ML49"/>
    <property type="match status" value="1"/>
</dbReference>
<evidence type="ECO:0000256" key="4">
    <source>
        <dbReference type="ARBA" id="ARBA00023128"/>
    </source>
</evidence>
<dbReference type="AlphaFoldDB" id="A0A397U997"/>
<proteinExistence type="inferred from homology"/>
<name>A0A397U997_9GLOM</name>
<dbReference type="GO" id="GO:0006412">
    <property type="term" value="P:translation"/>
    <property type="evidence" value="ECO:0007669"/>
    <property type="project" value="InterPro"/>
</dbReference>
<accession>A0A397U997</accession>
<dbReference type="EMBL" id="QKWP01001946">
    <property type="protein sequence ID" value="RIB05627.1"/>
    <property type="molecule type" value="Genomic_DNA"/>
</dbReference>
<evidence type="ECO:0000256" key="3">
    <source>
        <dbReference type="ARBA" id="ARBA00022980"/>
    </source>
</evidence>
<sequence>MQKGSRLTTLASPVIKYVQYPYYINRTSNKSLPVYIDLKNGRTRILTILRRIEGDIQALRDDIKKDLFPKDHSTHSKVTINHTNNNVVIKGDYCFVLKKWLMDKGF</sequence>
<keyword evidence="3 7" id="KW-0689">Ribosomal protein</keyword>
<evidence type="ECO:0000256" key="2">
    <source>
        <dbReference type="ARBA" id="ARBA00005677"/>
    </source>
</evidence>
<comment type="subcellular location">
    <subcellularLocation>
        <location evidence="1">Mitochondrion</location>
    </subcellularLocation>
</comment>
<comment type="caution">
    <text evidence="7">The sequence shown here is derived from an EMBL/GenBank/DDBJ whole genome shotgun (WGS) entry which is preliminary data.</text>
</comment>
<evidence type="ECO:0000256" key="1">
    <source>
        <dbReference type="ARBA" id="ARBA00004173"/>
    </source>
</evidence>
<evidence type="ECO:0000313" key="8">
    <source>
        <dbReference type="Proteomes" id="UP000266673"/>
    </source>
</evidence>
<evidence type="ECO:0000256" key="6">
    <source>
        <dbReference type="ARBA" id="ARBA00035191"/>
    </source>
</evidence>
<dbReference type="InterPro" id="IPR007740">
    <property type="entry name" value="Ribosomal_mL49"/>
</dbReference>
<dbReference type="Gene3D" id="3.30.780.10">
    <property type="entry name" value="SUI1-like domain"/>
    <property type="match status" value="1"/>
</dbReference>
<dbReference type="PANTHER" id="PTHR13477">
    <property type="entry name" value="MITOCHONDRIAL 39S RIBOSOMAL PROTEIN L49"/>
    <property type="match status" value="1"/>
</dbReference>
<reference evidence="7 8" key="1">
    <citation type="submission" date="2018-06" db="EMBL/GenBank/DDBJ databases">
        <title>Comparative genomics reveals the genomic features of Rhizophagus irregularis, R. cerebriforme, R. diaphanum and Gigaspora rosea, and their symbiotic lifestyle signature.</title>
        <authorList>
            <person name="Morin E."/>
            <person name="San Clemente H."/>
            <person name="Chen E.C.H."/>
            <person name="De La Providencia I."/>
            <person name="Hainaut M."/>
            <person name="Kuo A."/>
            <person name="Kohler A."/>
            <person name="Murat C."/>
            <person name="Tang N."/>
            <person name="Roy S."/>
            <person name="Loubradou J."/>
            <person name="Henrissat B."/>
            <person name="Grigoriev I.V."/>
            <person name="Corradi N."/>
            <person name="Roux C."/>
            <person name="Martin F.M."/>
        </authorList>
    </citation>
    <scope>NUCLEOTIDE SEQUENCE [LARGE SCALE GENOMIC DNA]</scope>
    <source>
        <strain evidence="7 8">DAOM 194757</strain>
    </source>
</reference>
<evidence type="ECO:0000313" key="7">
    <source>
        <dbReference type="EMBL" id="RIB05627.1"/>
    </source>
</evidence>
<keyword evidence="8" id="KW-1185">Reference proteome</keyword>
<dbReference type="Pfam" id="PF05046">
    <property type="entry name" value="Img2"/>
    <property type="match status" value="1"/>
</dbReference>
<evidence type="ECO:0000256" key="5">
    <source>
        <dbReference type="ARBA" id="ARBA00023274"/>
    </source>
</evidence>
<organism evidence="7 8">
    <name type="scientific">Gigaspora rosea</name>
    <dbReference type="NCBI Taxonomy" id="44941"/>
    <lineage>
        <taxon>Eukaryota</taxon>
        <taxon>Fungi</taxon>
        <taxon>Fungi incertae sedis</taxon>
        <taxon>Mucoromycota</taxon>
        <taxon>Glomeromycotina</taxon>
        <taxon>Glomeromycetes</taxon>
        <taxon>Diversisporales</taxon>
        <taxon>Gigasporaceae</taxon>
        <taxon>Gigaspora</taxon>
    </lineage>
</organism>
<gene>
    <name evidence="7" type="ORF">C2G38_2219095</name>
</gene>
<dbReference type="GO" id="GO:0005762">
    <property type="term" value="C:mitochondrial large ribosomal subunit"/>
    <property type="evidence" value="ECO:0007669"/>
    <property type="project" value="TreeGrafter"/>
</dbReference>
<keyword evidence="5" id="KW-0687">Ribonucleoprotein</keyword>
<dbReference type="STRING" id="44941.A0A397U997"/>
<protein>
    <recommendedName>
        <fullName evidence="6">Large ribosomal subunit protein mL49</fullName>
    </recommendedName>
</protein>